<gene>
    <name evidence="1" type="ORF">OPT61_g9919</name>
</gene>
<name>A0ACC2HSL3_9PLEO</name>
<evidence type="ECO:0000313" key="1">
    <source>
        <dbReference type="EMBL" id="KAJ8105870.1"/>
    </source>
</evidence>
<keyword evidence="2" id="KW-1185">Reference proteome</keyword>
<evidence type="ECO:0000313" key="2">
    <source>
        <dbReference type="Proteomes" id="UP001153331"/>
    </source>
</evidence>
<comment type="caution">
    <text evidence="1">The sequence shown here is derived from an EMBL/GenBank/DDBJ whole genome shotgun (WGS) entry which is preliminary data.</text>
</comment>
<reference evidence="1" key="1">
    <citation type="submission" date="2022-11" db="EMBL/GenBank/DDBJ databases">
        <title>Genome Sequence of Boeremia exigua.</title>
        <authorList>
            <person name="Buettner E."/>
        </authorList>
    </citation>
    <scope>NUCLEOTIDE SEQUENCE</scope>
    <source>
        <strain evidence="1">CU02</strain>
    </source>
</reference>
<protein>
    <submittedName>
        <fullName evidence="1">Uncharacterized protein</fullName>
    </submittedName>
</protein>
<sequence length="148" mass="16451">MHQRAANNWTEYIGDIECDRQQQKRSRVPLLVHTLCDHGPGCANGAVDSTSKHPPSHHLEKASAKSHADAAQSRPQKPNQQHRLPSDERRVCCAAPKNGCDDLCECEGTLEHTCLVREGSVWDPDVKRAELLDHVRLQGGHLPEVNES</sequence>
<accession>A0ACC2HSL3</accession>
<proteinExistence type="predicted"/>
<organism evidence="1 2">
    <name type="scientific">Boeremia exigua</name>
    <dbReference type="NCBI Taxonomy" id="749465"/>
    <lineage>
        <taxon>Eukaryota</taxon>
        <taxon>Fungi</taxon>
        <taxon>Dikarya</taxon>
        <taxon>Ascomycota</taxon>
        <taxon>Pezizomycotina</taxon>
        <taxon>Dothideomycetes</taxon>
        <taxon>Pleosporomycetidae</taxon>
        <taxon>Pleosporales</taxon>
        <taxon>Pleosporineae</taxon>
        <taxon>Didymellaceae</taxon>
        <taxon>Boeremia</taxon>
    </lineage>
</organism>
<dbReference type="EMBL" id="JAPHNI010001343">
    <property type="protein sequence ID" value="KAJ8105870.1"/>
    <property type="molecule type" value="Genomic_DNA"/>
</dbReference>
<dbReference type="Proteomes" id="UP001153331">
    <property type="component" value="Unassembled WGS sequence"/>
</dbReference>